<dbReference type="InterPro" id="IPR005814">
    <property type="entry name" value="Aminotrans_3"/>
</dbReference>
<reference evidence="4 5" key="1">
    <citation type="submission" date="2016-10" db="EMBL/GenBank/DDBJ databases">
        <authorList>
            <person name="de Groot N.N."/>
        </authorList>
    </citation>
    <scope>NUCLEOTIDE SEQUENCE [LARGE SCALE GENOMIC DNA]</scope>
    <source>
        <strain evidence="4 5">DSM 13305</strain>
    </source>
</reference>
<dbReference type="CDD" id="cd00610">
    <property type="entry name" value="OAT_like"/>
    <property type="match status" value="1"/>
</dbReference>
<dbReference type="Pfam" id="PF00202">
    <property type="entry name" value="Aminotran_3"/>
    <property type="match status" value="1"/>
</dbReference>
<dbReference type="Proteomes" id="UP000198847">
    <property type="component" value="Unassembled WGS sequence"/>
</dbReference>
<dbReference type="PANTHER" id="PTHR43713">
    <property type="entry name" value="GLUTAMATE-1-SEMIALDEHYDE 2,1-AMINOMUTASE"/>
    <property type="match status" value="1"/>
</dbReference>
<dbReference type="STRING" id="112903.SAMN04490178_11328"/>
<dbReference type="InterPro" id="IPR015422">
    <property type="entry name" value="PyrdxlP-dep_Trfase_small"/>
</dbReference>
<evidence type="ECO:0000256" key="2">
    <source>
        <dbReference type="ARBA" id="ARBA00022898"/>
    </source>
</evidence>
<evidence type="ECO:0000256" key="1">
    <source>
        <dbReference type="ARBA" id="ARBA00001933"/>
    </source>
</evidence>
<dbReference type="AlphaFoldDB" id="A0A1H8VXI9"/>
<keyword evidence="5" id="KW-1185">Reference proteome</keyword>
<dbReference type="SUPFAM" id="SSF53383">
    <property type="entry name" value="PLP-dependent transferases"/>
    <property type="match status" value="1"/>
</dbReference>
<comment type="cofactor">
    <cofactor evidence="1">
        <name>pyridoxal 5'-phosphate</name>
        <dbReference type="ChEBI" id="CHEBI:597326"/>
    </cofactor>
</comment>
<dbReference type="InterPro" id="IPR015424">
    <property type="entry name" value="PyrdxlP-dep_Trfase"/>
</dbReference>
<name>A0A1H8VXI9_9FIRM</name>
<accession>A0A1H8VXI9</accession>
<comment type="similarity">
    <text evidence="3">Belongs to the class-III pyridoxal-phosphate-dependent aminotransferase family.</text>
</comment>
<dbReference type="EMBL" id="FODY01000013">
    <property type="protein sequence ID" value="SEP20111.1"/>
    <property type="molecule type" value="Genomic_DNA"/>
</dbReference>
<dbReference type="InterPro" id="IPR015421">
    <property type="entry name" value="PyrdxlP-dep_Trfase_major"/>
</dbReference>
<evidence type="ECO:0000313" key="4">
    <source>
        <dbReference type="EMBL" id="SEP20111.1"/>
    </source>
</evidence>
<organism evidence="4 5">
    <name type="scientific">Propionispora vibrioides</name>
    <dbReference type="NCBI Taxonomy" id="112903"/>
    <lineage>
        <taxon>Bacteria</taxon>
        <taxon>Bacillati</taxon>
        <taxon>Bacillota</taxon>
        <taxon>Negativicutes</taxon>
        <taxon>Selenomonadales</taxon>
        <taxon>Sporomusaceae</taxon>
        <taxon>Propionispora</taxon>
    </lineage>
</organism>
<sequence>MVSSCTILTVHRVLYQLYITVWKGAITVEKLNTEGSKALFAKTKMYLVEGVASSFHKAADEEYPLCLERGKGSKVYDVDGNEYIDYIGGFGPMLLGYSPEAVNRAVVAQIERGSQLSATTVSLCQLAKKLTEIIPCAERVSFQNSGTEANMHAFRLARAYTGKKKIIKFEGQYHGWADEEKISIDAANVKELGERQAPARLFTTRGQRRETADDIIILPWNDLELLEQVIEQEAGELAAVITEPIMCDSGPILPKPGYLAGLRDLTSHYQVVLIFDEVITGFRVALGGAQQYYGVTPDLAVFAKAIAGGYPLAAIAGKREIMEAGVPAAGTFNANAIAVAASLATIGVLETEQVYPRLEQLGGLFVQGMRTLGETYGIPLFCQAVGSICILMFGLKKGVDDFRHYLTAADIAYYDLFVRKARQYGVRFTARRGRIYLSTEHSEADISRTLQVAERIFAETKNRRAK</sequence>
<evidence type="ECO:0000313" key="5">
    <source>
        <dbReference type="Proteomes" id="UP000198847"/>
    </source>
</evidence>
<protein>
    <submittedName>
        <fullName evidence="4">Glutamate-1-semialdehyde 2,1-aminomutase</fullName>
    </submittedName>
</protein>
<dbReference type="PROSITE" id="PS00600">
    <property type="entry name" value="AA_TRANSFER_CLASS_3"/>
    <property type="match status" value="1"/>
</dbReference>
<gene>
    <name evidence="4" type="ORF">SAMN04490178_11328</name>
</gene>
<evidence type="ECO:0000256" key="3">
    <source>
        <dbReference type="RuleBase" id="RU003560"/>
    </source>
</evidence>
<dbReference type="GO" id="GO:0008483">
    <property type="term" value="F:transaminase activity"/>
    <property type="evidence" value="ECO:0007669"/>
    <property type="project" value="InterPro"/>
</dbReference>
<proteinExistence type="inferred from homology"/>
<dbReference type="Gene3D" id="3.90.1150.10">
    <property type="entry name" value="Aspartate Aminotransferase, domain 1"/>
    <property type="match status" value="1"/>
</dbReference>
<dbReference type="Gene3D" id="3.40.640.10">
    <property type="entry name" value="Type I PLP-dependent aspartate aminotransferase-like (Major domain)"/>
    <property type="match status" value="1"/>
</dbReference>
<dbReference type="InterPro" id="IPR049704">
    <property type="entry name" value="Aminotrans_3_PPA_site"/>
</dbReference>
<keyword evidence="2 3" id="KW-0663">Pyridoxal phosphate</keyword>
<dbReference type="PANTHER" id="PTHR43713:SF3">
    <property type="entry name" value="GLUTAMATE-1-SEMIALDEHYDE 2,1-AMINOMUTASE 1, CHLOROPLASTIC-RELATED"/>
    <property type="match status" value="1"/>
</dbReference>
<dbReference type="GO" id="GO:0030170">
    <property type="term" value="F:pyridoxal phosphate binding"/>
    <property type="evidence" value="ECO:0007669"/>
    <property type="project" value="InterPro"/>
</dbReference>